<name>A0A2N3HUG0_9BACT</name>
<evidence type="ECO:0000313" key="2">
    <source>
        <dbReference type="EMBL" id="PKQ61679.1"/>
    </source>
</evidence>
<comment type="caution">
    <text evidence="2">The sequence shown here is derived from an EMBL/GenBank/DDBJ whole genome shotgun (WGS) entry which is preliminary data.</text>
</comment>
<evidence type="ECO:0008006" key="4">
    <source>
        <dbReference type="Google" id="ProtNLM"/>
    </source>
</evidence>
<dbReference type="RefSeq" id="WP_101311414.1">
    <property type="nucleotide sequence ID" value="NZ_MVDE01000042.1"/>
</dbReference>
<dbReference type="EMBL" id="MVDE01000042">
    <property type="protein sequence ID" value="PKQ61679.1"/>
    <property type="molecule type" value="Genomic_DNA"/>
</dbReference>
<dbReference type="PROSITE" id="PS51257">
    <property type="entry name" value="PROKAR_LIPOPROTEIN"/>
    <property type="match status" value="1"/>
</dbReference>
<keyword evidence="1" id="KW-0732">Signal</keyword>
<reference evidence="2 3" key="1">
    <citation type="journal article" date="2017" name="Front. Microbiol.">
        <title>Labilibaculum manganireducens gen. nov., sp. nov. and Labilibaculum filiforme sp. nov., Novel Bacteroidetes Isolated from Subsurface Sediments of the Baltic Sea.</title>
        <authorList>
            <person name="Vandieken V."/>
            <person name="Marshall I.P."/>
            <person name="Niemann H."/>
            <person name="Engelen B."/>
            <person name="Cypionka H."/>
        </authorList>
    </citation>
    <scope>NUCLEOTIDE SEQUENCE [LARGE SCALE GENOMIC DNA]</scope>
    <source>
        <strain evidence="2 3">59.10-2M</strain>
    </source>
</reference>
<evidence type="ECO:0000313" key="3">
    <source>
        <dbReference type="Proteomes" id="UP000233618"/>
    </source>
</evidence>
<organism evidence="2 3">
    <name type="scientific">Labilibaculum manganireducens</name>
    <dbReference type="NCBI Taxonomy" id="1940525"/>
    <lineage>
        <taxon>Bacteria</taxon>
        <taxon>Pseudomonadati</taxon>
        <taxon>Bacteroidota</taxon>
        <taxon>Bacteroidia</taxon>
        <taxon>Marinilabiliales</taxon>
        <taxon>Marinifilaceae</taxon>
        <taxon>Labilibaculum</taxon>
    </lineage>
</organism>
<evidence type="ECO:0000256" key="1">
    <source>
        <dbReference type="SAM" id="SignalP"/>
    </source>
</evidence>
<dbReference type="AlphaFoldDB" id="A0A2N3HUG0"/>
<sequence length="248" mass="28075">MKNYLFILSSFLAGIFFAACDGETTIDFPTDIIQDSRVSDSTFQILLDDAKLLCLNLYLNEETRELNNIEINESHVAPVISALQMVFLDSLLQSAHEIREYQIHALCPVQLHEGILSSDTLNTHINSWYHNGYSDHRQLDDYIYEYNISLDSLGNNQYKYRSETGINHLALASELKKIPFILSAKSTLCIGDGSQIEIIDYTSDFIHLIYSYGWGDCPSGCINRHYWELGVYGSGIVELIAESGKELP</sequence>
<feature type="signal peptide" evidence="1">
    <location>
        <begin position="1"/>
        <end position="18"/>
    </location>
</feature>
<proteinExistence type="predicted"/>
<keyword evidence="3" id="KW-1185">Reference proteome</keyword>
<gene>
    <name evidence="2" type="ORF">BZG01_18905</name>
</gene>
<accession>A0A2N3HUG0</accession>
<dbReference type="Proteomes" id="UP000233618">
    <property type="component" value="Unassembled WGS sequence"/>
</dbReference>
<protein>
    <recommendedName>
        <fullName evidence="4">Spi protease inhibitor domain-containing protein</fullName>
    </recommendedName>
</protein>
<feature type="chain" id="PRO_5014652062" description="Spi protease inhibitor domain-containing protein" evidence="1">
    <location>
        <begin position="19"/>
        <end position="248"/>
    </location>
</feature>